<feature type="compositionally biased region" description="Polar residues" evidence="1">
    <location>
        <begin position="193"/>
        <end position="203"/>
    </location>
</feature>
<feature type="region of interest" description="Disordered" evidence="1">
    <location>
        <begin position="1"/>
        <end position="25"/>
    </location>
</feature>
<proteinExistence type="predicted"/>
<protein>
    <recommendedName>
        <fullName evidence="2">HMG box domain-containing protein</fullName>
    </recommendedName>
</protein>
<name>D8QJD8_SCHCM</name>
<dbReference type="Pfam" id="PF09011">
    <property type="entry name" value="HMG_box_2"/>
    <property type="match status" value="1"/>
</dbReference>
<sequence>MGRQTPPKPNATKSQKQAKSPKLKIRQTPNAFFLFRTDLVAEIKRKKVDIPRQSDVSRLAEDISHDEKSYYEDEAAALREKALQEEQARQEEQVRQEADRKRLFKRRRNERCFSNTDSEENSDESEDSAEDESRLASNARTVKRRKVLPKREPLPPPPTSSRKRKAKRPAHPASGHTSAPSRKHTPHPGDVQSALTAELSSSAPKKPPVDLSFVPTVVDFLAKLRAQGTNDGADANPSLEDDHPVKPHQAQSMPSSPAYRPNEIPPSGEDATSSGFSDSAWDSMLRTLHNNEDALNEATDDADLFEDNYSVVPRHPLSDLDVASHYDVQPASSVSAMPQRSPQYEDGGTAPSGVGATSCLPFSKCIPSTHAHVNDSGALDAAEEAETASDGTIYDQVNDWYQKSHAADPCCSGTDYGVAADNNFDLQELSWLRSQGPSTMPVECSHASDDLPSMGVSPLLEEHAQAPVGGGAAVADSSSLLDLFPLPESTSFSQAVQEWRLASS</sequence>
<feature type="compositionally biased region" description="Acidic residues" evidence="1">
    <location>
        <begin position="117"/>
        <end position="130"/>
    </location>
</feature>
<evidence type="ECO:0000256" key="1">
    <source>
        <dbReference type="SAM" id="MobiDB-lite"/>
    </source>
</evidence>
<dbReference type="InParanoid" id="D8QJD8"/>
<dbReference type="AlphaFoldDB" id="D8QJD8"/>
<evidence type="ECO:0000313" key="3">
    <source>
        <dbReference type="EMBL" id="EFI92071.1"/>
    </source>
</evidence>
<dbReference type="GeneID" id="9596649"/>
<dbReference type="RefSeq" id="XP_003026974.1">
    <property type="nucleotide sequence ID" value="XM_003026928.1"/>
</dbReference>
<gene>
    <name evidence="3" type="ORF">SCHCODRAFT_113961</name>
</gene>
<accession>D8QJD8</accession>
<dbReference type="OrthoDB" id="10373373at2759"/>
<evidence type="ECO:0000259" key="2">
    <source>
        <dbReference type="Pfam" id="PF09011"/>
    </source>
</evidence>
<dbReference type="SUPFAM" id="SSF47095">
    <property type="entry name" value="HMG-box"/>
    <property type="match status" value="1"/>
</dbReference>
<dbReference type="HOGENOM" id="CLU_540958_0_0_1"/>
<dbReference type="EMBL" id="GL377314">
    <property type="protein sequence ID" value="EFI92071.1"/>
    <property type="molecule type" value="Genomic_DNA"/>
</dbReference>
<feature type="domain" description="HMG box" evidence="2">
    <location>
        <begin position="25"/>
        <end position="86"/>
    </location>
</feature>
<organism evidence="4">
    <name type="scientific">Schizophyllum commune (strain H4-8 / FGSC 9210)</name>
    <name type="common">Split gill fungus</name>
    <dbReference type="NCBI Taxonomy" id="578458"/>
    <lineage>
        <taxon>Eukaryota</taxon>
        <taxon>Fungi</taxon>
        <taxon>Dikarya</taxon>
        <taxon>Basidiomycota</taxon>
        <taxon>Agaricomycotina</taxon>
        <taxon>Agaricomycetes</taxon>
        <taxon>Agaricomycetidae</taxon>
        <taxon>Agaricales</taxon>
        <taxon>Schizophyllaceae</taxon>
        <taxon>Schizophyllum</taxon>
    </lineage>
</organism>
<feature type="compositionally biased region" description="Basic residues" evidence="1">
    <location>
        <begin position="161"/>
        <end position="170"/>
    </location>
</feature>
<reference evidence="3 4" key="1">
    <citation type="journal article" date="2010" name="Nat. Biotechnol.">
        <title>Genome sequence of the model mushroom Schizophyllum commune.</title>
        <authorList>
            <person name="Ohm R.A."/>
            <person name="de Jong J.F."/>
            <person name="Lugones L.G."/>
            <person name="Aerts A."/>
            <person name="Kothe E."/>
            <person name="Stajich J.E."/>
            <person name="de Vries R.P."/>
            <person name="Record E."/>
            <person name="Levasseur A."/>
            <person name="Baker S.E."/>
            <person name="Bartholomew K.A."/>
            <person name="Coutinho P.M."/>
            <person name="Erdmann S."/>
            <person name="Fowler T.J."/>
            <person name="Gathman A.C."/>
            <person name="Lombard V."/>
            <person name="Henrissat B."/>
            <person name="Knabe N."/>
            <person name="Kuees U."/>
            <person name="Lilly W.W."/>
            <person name="Lindquist E."/>
            <person name="Lucas S."/>
            <person name="Magnuson J.K."/>
            <person name="Piumi F."/>
            <person name="Raudaskoski M."/>
            <person name="Salamov A."/>
            <person name="Schmutz J."/>
            <person name="Schwarze F.W.M.R."/>
            <person name="vanKuyk P.A."/>
            <person name="Horton J.S."/>
            <person name="Grigoriev I.V."/>
            <person name="Woesten H.A.B."/>
        </authorList>
    </citation>
    <scope>NUCLEOTIDE SEQUENCE [LARGE SCALE GENOMIC DNA]</scope>
    <source>
        <strain evidence="4">H4-8 / FGSC 9210</strain>
    </source>
</reference>
<feature type="region of interest" description="Disordered" evidence="1">
    <location>
        <begin position="46"/>
        <end position="211"/>
    </location>
</feature>
<dbReference type="VEuPathDB" id="FungiDB:SCHCODRAFT_02517509"/>
<feature type="non-terminal residue" evidence="3">
    <location>
        <position position="504"/>
    </location>
</feature>
<dbReference type="KEGG" id="scm:SCHCO_02517509"/>
<keyword evidence="4" id="KW-1185">Reference proteome</keyword>
<feature type="compositionally biased region" description="Polar residues" evidence="1">
    <location>
        <begin position="330"/>
        <end position="342"/>
    </location>
</feature>
<evidence type="ECO:0000313" key="4">
    <source>
        <dbReference type="Proteomes" id="UP000007431"/>
    </source>
</evidence>
<dbReference type="InterPro" id="IPR009071">
    <property type="entry name" value="HMG_box_dom"/>
</dbReference>
<dbReference type="Gene3D" id="1.10.30.10">
    <property type="entry name" value="High mobility group box domain"/>
    <property type="match status" value="1"/>
</dbReference>
<feature type="compositionally biased region" description="Basic and acidic residues" evidence="1">
    <location>
        <begin position="58"/>
        <end position="101"/>
    </location>
</feature>
<feature type="region of interest" description="Disordered" evidence="1">
    <location>
        <begin position="228"/>
        <end position="278"/>
    </location>
</feature>
<dbReference type="Proteomes" id="UP000007431">
    <property type="component" value="Unassembled WGS sequence"/>
</dbReference>
<feature type="region of interest" description="Disordered" evidence="1">
    <location>
        <begin position="329"/>
        <end position="352"/>
    </location>
</feature>
<dbReference type="InterPro" id="IPR036910">
    <property type="entry name" value="HMG_box_dom_sf"/>
</dbReference>